<keyword evidence="2" id="KW-0732">Signal</keyword>
<keyword evidence="7" id="KW-1185">Reference proteome</keyword>
<dbReference type="Proteomes" id="UP001302367">
    <property type="component" value="Chromosome 6"/>
</dbReference>
<dbReference type="Proteomes" id="UP000230605">
    <property type="component" value="Chromosome 6"/>
</dbReference>
<accession>A0A2G5HQB7</accession>
<proteinExistence type="predicted"/>
<dbReference type="EMBL" id="LKMD01000104">
    <property type="protein sequence ID" value="PIA94720.1"/>
    <property type="molecule type" value="Genomic_DNA"/>
</dbReference>
<evidence type="ECO:0000313" key="4">
    <source>
        <dbReference type="EMBL" id="PIA94720.1"/>
    </source>
</evidence>
<feature type="signal peptide" evidence="2">
    <location>
        <begin position="1"/>
        <end position="16"/>
    </location>
</feature>
<feature type="region of interest" description="Disordered" evidence="1">
    <location>
        <begin position="21"/>
        <end position="40"/>
    </location>
</feature>
<organism evidence="4 6">
    <name type="scientific">Cercospora beticola</name>
    <name type="common">Sugarbeet leaf spot fungus</name>
    <dbReference type="NCBI Taxonomy" id="122368"/>
    <lineage>
        <taxon>Eukaryota</taxon>
        <taxon>Fungi</taxon>
        <taxon>Dikarya</taxon>
        <taxon>Ascomycota</taxon>
        <taxon>Pezizomycotina</taxon>
        <taxon>Dothideomycetes</taxon>
        <taxon>Dothideomycetidae</taxon>
        <taxon>Mycosphaerellales</taxon>
        <taxon>Mycosphaerellaceae</taxon>
        <taxon>Cercospora</taxon>
    </lineage>
</organism>
<name>A0A2G5HQB7_CERBT</name>
<dbReference type="EMBL" id="CP134189">
    <property type="protein sequence ID" value="WPB04586.1"/>
    <property type="molecule type" value="Genomic_DNA"/>
</dbReference>
<evidence type="ECO:0000313" key="5">
    <source>
        <dbReference type="EMBL" id="WPB04586.1"/>
    </source>
</evidence>
<dbReference type="InterPro" id="IPR024311">
    <property type="entry name" value="Lipocalin-like"/>
</dbReference>
<evidence type="ECO:0000259" key="3">
    <source>
        <dbReference type="Pfam" id="PF13924"/>
    </source>
</evidence>
<evidence type="ECO:0000313" key="7">
    <source>
        <dbReference type="Proteomes" id="UP001302367"/>
    </source>
</evidence>
<evidence type="ECO:0000256" key="1">
    <source>
        <dbReference type="SAM" id="MobiDB-lite"/>
    </source>
</evidence>
<sequence length="202" mass="21812">MKLSFATSLLLTTAWAVPHPQAGSTSAEASDSNSNSPVQCEPFYPDQAILDALAGTYALINTTSARDGVPIPDEAYGERPVGIITYSKSGWMSATITATEPELRPNLTFPFQPEDSDDDWALVGKHSIGYAGPITISRDIPANTTSGQIFHGPLVVANVPSWQGALQRRNYTIHTTPEGKLLHIQSTRGGGFTGELWWRKVD</sequence>
<gene>
    <name evidence="4" type="ORF">CB0940_08030</name>
    <name evidence="5" type="ORF">RHO25_009232</name>
</gene>
<evidence type="ECO:0000256" key="2">
    <source>
        <dbReference type="SAM" id="SignalP"/>
    </source>
</evidence>
<protein>
    <recommendedName>
        <fullName evidence="3">Lipocalin-like domain-containing protein</fullName>
    </recommendedName>
</protein>
<feature type="compositionally biased region" description="Polar residues" evidence="1">
    <location>
        <begin position="22"/>
        <end position="38"/>
    </location>
</feature>
<dbReference type="AlphaFoldDB" id="A0A2G5HQB7"/>
<reference evidence="5 7" key="2">
    <citation type="submission" date="2023-09" db="EMBL/GenBank/DDBJ databases">
        <title>Complete-Gapless Cercospora beticola genome.</title>
        <authorList>
            <person name="Wyatt N.A."/>
            <person name="Spanner R.E."/>
            <person name="Bolton M.D."/>
        </authorList>
    </citation>
    <scope>NUCLEOTIDE SEQUENCE [LARGE SCALE GENOMIC DNA]</scope>
    <source>
        <strain evidence="5">Cb09-40</strain>
    </source>
</reference>
<feature type="domain" description="Lipocalin-like" evidence="3">
    <location>
        <begin position="55"/>
        <end position="200"/>
    </location>
</feature>
<reference evidence="4 6" key="1">
    <citation type="submission" date="2015-10" db="EMBL/GenBank/DDBJ databases">
        <title>The cercosporin biosynthetic gene cluster was horizontally transferred to several fungal lineages and shown to be expanded in Cercospora beticola based on microsynteny with recipient genomes.</title>
        <authorList>
            <person name="De Jonge R."/>
            <person name="Ebert M.K."/>
            <person name="Suttle J.C."/>
            <person name="Jurick Ii W.M."/>
            <person name="Secor G.A."/>
            <person name="Thomma B.P."/>
            <person name="Van De Peer Y."/>
            <person name="Bolton M.D."/>
        </authorList>
    </citation>
    <scope>NUCLEOTIDE SEQUENCE [LARGE SCALE GENOMIC DNA]</scope>
    <source>
        <strain evidence="4 6">09-40</strain>
    </source>
</reference>
<feature type="chain" id="PRO_5013747511" description="Lipocalin-like domain-containing protein" evidence="2">
    <location>
        <begin position="17"/>
        <end position="202"/>
    </location>
</feature>
<dbReference type="OrthoDB" id="3904217at2759"/>
<evidence type="ECO:0000313" key="6">
    <source>
        <dbReference type="Proteomes" id="UP000230605"/>
    </source>
</evidence>
<dbReference type="Pfam" id="PF13924">
    <property type="entry name" value="Lipocalin_5"/>
    <property type="match status" value="1"/>
</dbReference>